<dbReference type="Gene3D" id="1.10.45.10">
    <property type="entry name" value="Vanillyl-alcohol Oxidase, Chain A, domain 4"/>
    <property type="match status" value="1"/>
</dbReference>
<keyword evidence="5" id="KW-0560">Oxidoreductase</keyword>
<evidence type="ECO:0000313" key="12">
    <source>
        <dbReference type="Proteomes" id="UP000318571"/>
    </source>
</evidence>
<comment type="caution">
    <text evidence="11">The sequence shown here is derived from an EMBL/GenBank/DDBJ whole genome shotgun (WGS) entry which is preliminary data.</text>
</comment>
<comment type="similarity">
    <text evidence="2">Belongs to the FAD-binding oxidoreductase/transferase type 4 family.</text>
</comment>
<dbReference type="EMBL" id="VCGU01000005">
    <property type="protein sequence ID" value="TRY74872.1"/>
    <property type="molecule type" value="Genomic_DNA"/>
</dbReference>
<dbReference type="InterPro" id="IPR006094">
    <property type="entry name" value="Oxid_FAD_bind_N"/>
</dbReference>
<evidence type="ECO:0000256" key="8">
    <source>
        <dbReference type="ARBA" id="ARBA00045410"/>
    </source>
</evidence>
<dbReference type="FunFam" id="3.30.70.2740:FF:000002">
    <property type="entry name" value="D-2-hydroxyglutarate dehydrogenase mitochondrial"/>
    <property type="match status" value="1"/>
</dbReference>
<dbReference type="AlphaFoldDB" id="A0A553PB18"/>
<name>A0A553PB18_TIGCA</name>
<feature type="domain" description="FAD-binding PCMH-type" evidence="10">
    <location>
        <begin position="1"/>
        <end position="201"/>
    </location>
</feature>
<dbReference type="OMA" id="YNEDWMR"/>
<reference evidence="11 12" key="1">
    <citation type="journal article" date="2018" name="Nat. Ecol. Evol.">
        <title>Genomic signatures of mitonuclear coevolution across populations of Tigriopus californicus.</title>
        <authorList>
            <person name="Barreto F.S."/>
            <person name="Watson E.T."/>
            <person name="Lima T.G."/>
            <person name="Willett C.S."/>
            <person name="Edmands S."/>
            <person name="Li W."/>
            <person name="Burton R.S."/>
        </authorList>
    </citation>
    <scope>NUCLEOTIDE SEQUENCE [LARGE SCALE GENOMIC DNA]</scope>
    <source>
        <strain evidence="11 12">San Diego</strain>
    </source>
</reference>
<dbReference type="InterPro" id="IPR016167">
    <property type="entry name" value="FAD-bd_PCMH_sub1"/>
</dbReference>
<dbReference type="STRING" id="6832.A0A553PB18"/>
<dbReference type="Gene3D" id="3.30.70.2190">
    <property type="match status" value="1"/>
</dbReference>
<dbReference type="InterPro" id="IPR016166">
    <property type="entry name" value="FAD-bd_PCMH"/>
</dbReference>
<dbReference type="GO" id="GO:0005739">
    <property type="term" value="C:mitochondrion"/>
    <property type="evidence" value="ECO:0007669"/>
    <property type="project" value="TreeGrafter"/>
</dbReference>
<dbReference type="EC" id="1.1.99.39" evidence="6"/>
<dbReference type="InterPro" id="IPR016171">
    <property type="entry name" value="Vanillyl_alc_oxidase_C-sub2"/>
</dbReference>
<keyword evidence="12" id="KW-1185">Reference proteome</keyword>
<comment type="function">
    <text evidence="8">Catalyzes the oxidation of D-2-hydroxyglutarate (D-2-HG) to alpha-ketoglutarate. Also catalyzes the oxidation of other D-2-hydroxyacids, such as D-malate (D-MAL) and D-lactate (D-LAC). Exhibits high activities towards D-2-HG and D-MAL but a very weak activity towards D-LAC.</text>
</comment>
<comment type="catalytic activity">
    <reaction evidence="9">
        <text>(R)-malate + A = oxaloacetate + AH2</text>
        <dbReference type="Rhea" id="RHEA:67460"/>
        <dbReference type="ChEBI" id="CHEBI:13193"/>
        <dbReference type="ChEBI" id="CHEBI:15588"/>
        <dbReference type="ChEBI" id="CHEBI:16452"/>
        <dbReference type="ChEBI" id="CHEBI:17499"/>
    </reaction>
    <physiologicalReaction direction="left-to-right" evidence="9">
        <dbReference type="Rhea" id="RHEA:67461"/>
    </physiologicalReaction>
</comment>
<comment type="cofactor">
    <cofactor evidence="1">
        <name>FAD</name>
        <dbReference type="ChEBI" id="CHEBI:57692"/>
    </cofactor>
</comment>
<dbReference type="SUPFAM" id="SSF56176">
    <property type="entry name" value="FAD-binding/transporter-associated domain-like"/>
    <property type="match status" value="1"/>
</dbReference>
<dbReference type="InterPro" id="IPR004113">
    <property type="entry name" value="FAD-bd_oxidored_4_C"/>
</dbReference>
<dbReference type="GO" id="GO:0051990">
    <property type="term" value="F:(R)-2-hydroxyglutarate dehydrogenase activity"/>
    <property type="evidence" value="ECO:0007669"/>
    <property type="project" value="UniProtKB-EC"/>
</dbReference>
<evidence type="ECO:0000256" key="5">
    <source>
        <dbReference type="ARBA" id="ARBA00023002"/>
    </source>
</evidence>
<dbReference type="Gene3D" id="3.30.43.10">
    <property type="entry name" value="Uridine Diphospho-n-acetylenolpyruvylglucosamine Reductase, domain 2"/>
    <property type="match status" value="1"/>
</dbReference>
<organism evidence="11 12">
    <name type="scientific">Tigriopus californicus</name>
    <name type="common">Marine copepod</name>
    <dbReference type="NCBI Taxonomy" id="6832"/>
    <lineage>
        <taxon>Eukaryota</taxon>
        <taxon>Metazoa</taxon>
        <taxon>Ecdysozoa</taxon>
        <taxon>Arthropoda</taxon>
        <taxon>Crustacea</taxon>
        <taxon>Multicrustacea</taxon>
        <taxon>Hexanauplia</taxon>
        <taxon>Copepoda</taxon>
        <taxon>Harpacticoida</taxon>
        <taxon>Harpacticidae</taxon>
        <taxon>Tigriopus</taxon>
    </lineage>
</organism>
<gene>
    <name evidence="11" type="ORF">TCAL_07130</name>
</gene>
<evidence type="ECO:0000256" key="3">
    <source>
        <dbReference type="ARBA" id="ARBA00022630"/>
    </source>
</evidence>
<evidence type="ECO:0000256" key="9">
    <source>
        <dbReference type="ARBA" id="ARBA00049267"/>
    </source>
</evidence>
<dbReference type="PROSITE" id="PS51387">
    <property type="entry name" value="FAD_PCMH"/>
    <property type="match status" value="1"/>
</dbReference>
<proteinExistence type="inferred from homology"/>
<evidence type="ECO:0000256" key="7">
    <source>
        <dbReference type="ARBA" id="ARBA00039639"/>
    </source>
</evidence>
<dbReference type="InterPro" id="IPR016164">
    <property type="entry name" value="FAD-linked_Oxase-like_C"/>
</dbReference>
<dbReference type="InterPro" id="IPR036318">
    <property type="entry name" value="FAD-bd_PCMH-like_sf"/>
</dbReference>
<dbReference type="SUPFAM" id="SSF55103">
    <property type="entry name" value="FAD-linked oxidases, C-terminal domain"/>
    <property type="match status" value="1"/>
</dbReference>
<dbReference type="Pfam" id="PF02913">
    <property type="entry name" value="FAD-oxidase_C"/>
    <property type="match status" value="1"/>
</dbReference>
<evidence type="ECO:0000259" key="10">
    <source>
        <dbReference type="PROSITE" id="PS51387"/>
    </source>
</evidence>
<dbReference type="FunFam" id="1.10.45.10:FF:000001">
    <property type="entry name" value="D-lactate dehydrogenase mitochondrial"/>
    <property type="match status" value="1"/>
</dbReference>
<dbReference type="Gene3D" id="3.30.70.2740">
    <property type="match status" value="1"/>
</dbReference>
<keyword evidence="4" id="KW-0274">FAD</keyword>
<evidence type="ECO:0000256" key="2">
    <source>
        <dbReference type="ARBA" id="ARBA00008000"/>
    </source>
</evidence>
<accession>A0A553PB18</accession>
<dbReference type="Pfam" id="PF01565">
    <property type="entry name" value="FAD_binding_4"/>
    <property type="match status" value="2"/>
</dbReference>
<evidence type="ECO:0000256" key="1">
    <source>
        <dbReference type="ARBA" id="ARBA00001974"/>
    </source>
</evidence>
<dbReference type="PANTHER" id="PTHR43716">
    <property type="entry name" value="D-2-HYDROXYGLUTARATE DEHYDROGENASE, MITOCHONDRIAL"/>
    <property type="match status" value="1"/>
</dbReference>
<sequence>MLGRSARQIRSMLRARSSVSLSTGQDVELTSQRYPDLRRKPFGQVGPSEIARFQAILDSNRVITDPTELDGYNTDWMRISRGQGQVVLKPKTTAEVSQILRYCSEQNLAVCPQGGNTGLVGGSIPIGGNVSTNAGGLRLLRYGSLQGSILGLEVVLPNGEILDCLSQLKKDNTGYHLKHLFIGSEGTLGFVTKVAIQCPPRPKAVNVAFLGMTSFESVLRTFKEARSNLGEILSSCEFIDAEAMKCVTGNLELTCPIDPQAFYMLIETSGSRSNHDEEKLTEFLEALMSDGTVVDGTVASSEAQIQKIWPLRERLAEALLRDGYCYKYDISLPLDVFYDSVIAMKERLGSRVIRCIGYGHVGDGNMHLNITTKEYDDQVMQLIEPFLYEWTSHHKGSISAEHGLGFKKRNFMHFSKSPSAIKAMKQIKAVFDPQGIMNPYKVLPDNE</sequence>
<keyword evidence="3" id="KW-0285">Flavoprotein</keyword>
<dbReference type="PANTHER" id="PTHR43716:SF1">
    <property type="entry name" value="D-2-HYDROXYGLUTARATE DEHYDROGENASE, MITOCHONDRIAL"/>
    <property type="match status" value="1"/>
</dbReference>
<dbReference type="FunFam" id="3.30.43.10:FF:000011">
    <property type="entry name" value="D-lactate dehydrogenase (Cytochrome)"/>
    <property type="match status" value="1"/>
</dbReference>
<protein>
    <recommendedName>
        <fullName evidence="7">D-2-hydroxyglutarate dehydrogenase, mitochondrial</fullName>
        <ecNumber evidence="6">1.1.99.39</ecNumber>
    </recommendedName>
</protein>
<evidence type="ECO:0000313" key="11">
    <source>
        <dbReference type="EMBL" id="TRY74872.1"/>
    </source>
</evidence>
<evidence type="ECO:0000256" key="6">
    <source>
        <dbReference type="ARBA" id="ARBA00039003"/>
    </source>
</evidence>
<dbReference type="GO" id="GO:0071949">
    <property type="term" value="F:FAD binding"/>
    <property type="evidence" value="ECO:0007669"/>
    <property type="project" value="InterPro"/>
</dbReference>
<dbReference type="InterPro" id="IPR051264">
    <property type="entry name" value="FAD-oxidored/transferase_4"/>
</dbReference>
<dbReference type="Proteomes" id="UP000318571">
    <property type="component" value="Chromosome 2"/>
</dbReference>
<evidence type="ECO:0000256" key="4">
    <source>
        <dbReference type="ARBA" id="ARBA00022827"/>
    </source>
</evidence>
<dbReference type="FunFam" id="3.30.70.2190:FF:000001">
    <property type="entry name" value="D-2-hydroxyglutarate dehydrogenase mitochondrial"/>
    <property type="match status" value="1"/>
</dbReference>